<dbReference type="Pfam" id="PF00652">
    <property type="entry name" value="Ricin_B_lectin"/>
    <property type="match status" value="1"/>
</dbReference>
<feature type="chain" id="PRO_5020958696" description="Ricin B lectin domain-containing protein" evidence="1">
    <location>
        <begin position="18"/>
        <end position="866"/>
    </location>
</feature>
<dbReference type="VEuPathDB" id="FungiDB:TREMEDRAFT_62359"/>
<dbReference type="PROSITE" id="PS50231">
    <property type="entry name" value="RICIN_B_LECTIN"/>
    <property type="match status" value="3"/>
</dbReference>
<proteinExistence type="predicted"/>
<feature type="signal peptide" evidence="1">
    <location>
        <begin position="1"/>
        <end position="17"/>
    </location>
</feature>
<protein>
    <recommendedName>
        <fullName evidence="2">Ricin B lectin domain-containing protein</fullName>
    </recommendedName>
</protein>
<dbReference type="InterPro" id="IPR035992">
    <property type="entry name" value="Ricin_B-like_lectins"/>
</dbReference>
<feature type="domain" description="Ricin B lectin" evidence="2">
    <location>
        <begin position="703"/>
        <end position="852"/>
    </location>
</feature>
<keyword evidence="4" id="KW-1185">Reference proteome</keyword>
<sequence length="866" mass="91770">MLLILIAILALASTSWAALAPASEAGAYISLLSSQDLCLGRASNSSGESSSAVNLGTGNRTWTGLRVGLVDCASAEKWLVGGLPGDSEPLRFDNGTLTAVPVGTNGIDFADATEIGFTVYDYHPSLQPGYLWYWTTDSQLQFLAAGNICIEGDKDTKLVTPRPCADVSAQSWTSRRVTGSVNTSGIATSPTYADPVGGSRIHALSRDDLCVTIQPASNPDTPDDYSGSIANSNGIAIATCVPNDNSLSGFQLFALALPGNFSTANYTGPLQIINSTAVGDQSRKYCLTGSAKPRNGSAILVQECNSSPGQQWIANNRTISLQNTVLRISGATPGRVALALWPYGPSPSLLFRLVRTALIFRTRPGLVNTDICIEADTKTKAVTTQPCSDKASQSFAFRSTVTLLNSSSIPIGTTYPDPQGGSRIRALGRNDLCVSVAPSSDPTGSLAPGDPIYVARCLDNSNLNVGFQLFALALPGDFSTANYTGALQVMNSTAIHDRTQNLCLGVGDNPTNGSNLAVQECNASPGQHWLADNSTISVQHTNMCLDVVRGSGTPPGAEGSFLPYFTLQMWTCNPGDPQQPSGRQRHNRVAKRKSIPGVFVWRFSLLIIHLTRRWSWTANNAIQHYVDRDLCLQGDHTTGHVIPAKCSGKSDQAWSFRYTAGVLTDAVVPIGVVYSDPQGSHRIRGLGRDDLCVSSEAYPGSGNYDETLFPSLTASNYTGSLFAGLTATFAQCVSNDSPITSFQLFEPFSSGSGPIKFENSSAASNRSSYCIDAGDSPVNGSVVLVQTCKNGAVGQQWSTTNTSIALSGQNLCLQTGSEMYGGGRNEGDYTPIFVLQVFTCNNALKQQTFTTYAGENVAPPISTSRA</sequence>
<dbReference type="OrthoDB" id="6770063at2759"/>
<dbReference type="AlphaFoldDB" id="A0A4Q1BNU0"/>
<gene>
    <name evidence="3" type="ORF">M231_03213</name>
</gene>
<evidence type="ECO:0000313" key="3">
    <source>
        <dbReference type="EMBL" id="RXK39544.1"/>
    </source>
</evidence>
<dbReference type="InterPro" id="IPR000772">
    <property type="entry name" value="Ricin_B_lectin"/>
</dbReference>
<dbReference type="EMBL" id="SDIL01000030">
    <property type="protein sequence ID" value="RXK39544.1"/>
    <property type="molecule type" value="Genomic_DNA"/>
</dbReference>
<dbReference type="VEuPathDB" id="FungiDB:TREMEDRAFT_73880"/>
<accession>A0A4Q1BNU0</accession>
<dbReference type="CDD" id="cd00161">
    <property type="entry name" value="beta-trefoil_Ricin-like"/>
    <property type="match status" value="1"/>
</dbReference>
<feature type="domain" description="Ricin B lectin" evidence="2">
    <location>
        <begin position="197"/>
        <end position="354"/>
    </location>
</feature>
<evidence type="ECO:0000256" key="1">
    <source>
        <dbReference type="SAM" id="SignalP"/>
    </source>
</evidence>
<dbReference type="SMART" id="SM00458">
    <property type="entry name" value="RICIN"/>
    <property type="match status" value="3"/>
</dbReference>
<name>A0A4Q1BNU0_TREME</name>
<comment type="caution">
    <text evidence="3">The sequence shown here is derived from an EMBL/GenBank/DDBJ whole genome shotgun (WGS) entry which is preliminary data.</text>
</comment>
<reference evidence="3 4" key="1">
    <citation type="submission" date="2016-06" db="EMBL/GenBank/DDBJ databases">
        <title>Evolution of pathogenesis and genome organization in the Tremellales.</title>
        <authorList>
            <person name="Cuomo C."/>
            <person name="Litvintseva A."/>
            <person name="Heitman J."/>
            <person name="Chen Y."/>
            <person name="Sun S."/>
            <person name="Springer D."/>
            <person name="Dromer F."/>
            <person name="Young S."/>
            <person name="Zeng Q."/>
            <person name="Chapman S."/>
            <person name="Gujja S."/>
            <person name="Saif S."/>
            <person name="Birren B."/>
        </authorList>
    </citation>
    <scope>NUCLEOTIDE SEQUENCE [LARGE SCALE GENOMIC DNA]</scope>
    <source>
        <strain evidence="3 4">ATCC 28783</strain>
    </source>
</reference>
<dbReference type="SUPFAM" id="SSF50370">
    <property type="entry name" value="Ricin B-like lectins"/>
    <property type="match status" value="4"/>
</dbReference>
<dbReference type="InParanoid" id="A0A4Q1BNU0"/>
<dbReference type="Proteomes" id="UP000289152">
    <property type="component" value="Unassembled WGS sequence"/>
</dbReference>
<evidence type="ECO:0000259" key="2">
    <source>
        <dbReference type="SMART" id="SM00458"/>
    </source>
</evidence>
<dbReference type="Gene3D" id="2.80.10.50">
    <property type="match status" value="3"/>
</dbReference>
<feature type="domain" description="Ricin B lectin" evidence="2">
    <location>
        <begin position="420"/>
        <end position="583"/>
    </location>
</feature>
<evidence type="ECO:0000313" key="4">
    <source>
        <dbReference type="Proteomes" id="UP000289152"/>
    </source>
</evidence>
<keyword evidence="1" id="KW-0732">Signal</keyword>
<organism evidence="3 4">
    <name type="scientific">Tremella mesenterica</name>
    <name type="common">Jelly fungus</name>
    <dbReference type="NCBI Taxonomy" id="5217"/>
    <lineage>
        <taxon>Eukaryota</taxon>
        <taxon>Fungi</taxon>
        <taxon>Dikarya</taxon>
        <taxon>Basidiomycota</taxon>
        <taxon>Agaricomycotina</taxon>
        <taxon>Tremellomycetes</taxon>
        <taxon>Tremellales</taxon>
        <taxon>Tremellaceae</taxon>
        <taxon>Tremella</taxon>
    </lineage>
</organism>